<dbReference type="InterPro" id="IPR010998">
    <property type="entry name" value="Integrase_recombinase_N"/>
</dbReference>
<comment type="similarity">
    <text evidence="1">Belongs to the 'phage' integrase family.</text>
</comment>
<keyword evidence="6" id="KW-1185">Reference proteome</keyword>
<dbReference type="EMBL" id="WHOC01000183">
    <property type="protein sequence ID" value="NOU91166.1"/>
    <property type="molecule type" value="Genomic_DNA"/>
</dbReference>
<dbReference type="SUPFAM" id="SSF56349">
    <property type="entry name" value="DNA breaking-rejoining enzymes"/>
    <property type="match status" value="1"/>
</dbReference>
<keyword evidence="2" id="KW-0238">DNA-binding</keyword>
<dbReference type="Proteomes" id="UP000658690">
    <property type="component" value="Unassembled WGS sequence"/>
</dbReference>
<dbReference type="PANTHER" id="PTHR30349:SF41">
    <property type="entry name" value="INTEGRASE_RECOMBINASE PROTEIN MJ0367-RELATED"/>
    <property type="match status" value="1"/>
</dbReference>
<dbReference type="Gene3D" id="1.10.150.130">
    <property type="match status" value="1"/>
</dbReference>
<dbReference type="Pfam" id="PF00589">
    <property type="entry name" value="Phage_integrase"/>
    <property type="match status" value="1"/>
</dbReference>
<evidence type="ECO:0000313" key="5">
    <source>
        <dbReference type="EMBL" id="NOU91166.1"/>
    </source>
</evidence>
<name>A0ABX1ZCW3_9BACL</name>
<evidence type="ECO:0000313" key="6">
    <source>
        <dbReference type="Proteomes" id="UP000658690"/>
    </source>
</evidence>
<proteinExistence type="inferred from homology"/>
<dbReference type="Gene3D" id="1.10.443.10">
    <property type="entry name" value="Intergrase catalytic core"/>
    <property type="match status" value="1"/>
</dbReference>
<evidence type="ECO:0000256" key="3">
    <source>
        <dbReference type="ARBA" id="ARBA00023172"/>
    </source>
</evidence>
<sequence>MSILIDLCVKNLIRGDHMLSQLKCLSPEQQDFKSYLNALGLVKQSKTLSAVKEFKMSAFDYLLHNSSSSNFKVIDFLKLTMEKLNQDYALKQISKRELADTTNGLKKYFQFLTLNGLVSDDWNQLFQSAKQRKPRLTEPKKREKKVFYINGRKKKDYVQNQYFRDYIERLKKRNASCIEEHYSTIAYFLRFLKSNGITSFESLPREYIKNYEKHLEGRFLLKEIKKKTAYDKLLKLKHFINYLYSNNLISYKYDIPLKFKGNPITRDNEYVSNEDRLRFIEGIVNNKLRHFQRDLATTLIFVDIGCRPIEVCNIRISDVSITESTLTLYCHKSGQRVLKVDKFVMKHISIYLEYRKKLPAETDHLFLLETGDPMNTKAIGGVINIYNKLTFGESRFSAKSLRHTFITNALNDRNDINQVSLSAGHKHLVSTLHYFYRSIETLLENTLPYNPVEGIDQIK</sequence>
<dbReference type="InterPro" id="IPR025269">
    <property type="entry name" value="SAM-like_dom"/>
</dbReference>
<organism evidence="5 6">
    <name type="scientific">Paenibacillus germinis</name>
    <dbReference type="NCBI Taxonomy" id="2654979"/>
    <lineage>
        <taxon>Bacteria</taxon>
        <taxon>Bacillati</taxon>
        <taxon>Bacillota</taxon>
        <taxon>Bacilli</taxon>
        <taxon>Bacillales</taxon>
        <taxon>Paenibacillaceae</taxon>
        <taxon>Paenibacillus</taxon>
    </lineage>
</organism>
<dbReference type="InterPro" id="IPR050090">
    <property type="entry name" value="Tyrosine_recombinase_XerCD"/>
</dbReference>
<protein>
    <submittedName>
        <fullName evidence="5">Tyrosine-type recombinase/integrase</fullName>
    </submittedName>
</protein>
<reference evidence="5 6" key="1">
    <citation type="submission" date="2019-10" db="EMBL/GenBank/DDBJ databases">
        <title>Description of Paenibacillus choica sp. nov.</title>
        <authorList>
            <person name="Carlier A."/>
            <person name="Qi S."/>
        </authorList>
    </citation>
    <scope>NUCLEOTIDE SEQUENCE [LARGE SCALE GENOMIC DNA]</scope>
    <source>
        <strain evidence="5 6">LMG 31460</strain>
    </source>
</reference>
<dbReference type="CDD" id="cd00397">
    <property type="entry name" value="DNA_BRE_C"/>
    <property type="match status" value="1"/>
</dbReference>
<dbReference type="PROSITE" id="PS51898">
    <property type="entry name" value="TYR_RECOMBINASE"/>
    <property type="match status" value="1"/>
</dbReference>
<evidence type="ECO:0000259" key="4">
    <source>
        <dbReference type="PROSITE" id="PS51898"/>
    </source>
</evidence>
<dbReference type="PANTHER" id="PTHR30349">
    <property type="entry name" value="PHAGE INTEGRASE-RELATED"/>
    <property type="match status" value="1"/>
</dbReference>
<dbReference type="Pfam" id="PF13102">
    <property type="entry name" value="Phage_int_SAM_5"/>
    <property type="match status" value="1"/>
</dbReference>
<gene>
    <name evidence="5" type="ORF">GC102_36380</name>
</gene>
<accession>A0ABX1ZCW3</accession>
<keyword evidence="3" id="KW-0233">DNA recombination</keyword>
<dbReference type="InterPro" id="IPR013762">
    <property type="entry name" value="Integrase-like_cat_sf"/>
</dbReference>
<feature type="domain" description="Tyr recombinase" evidence="4">
    <location>
        <begin position="266"/>
        <end position="448"/>
    </location>
</feature>
<evidence type="ECO:0000256" key="2">
    <source>
        <dbReference type="ARBA" id="ARBA00023125"/>
    </source>
</evidence>
<dbReference type="InterPro" id="IPR011010">
    <property type="entry name" value="DNA_brk_join_enz"/>
</dbReference>
<evidence type="ECO:0000256" key="1">
    <source>
        <dbReference type="ARBA" id="ARBA00008857"/>
    </source>
</evidence>
<dbReference type="InterPro" id="IPR002104">
    <property type="entry name" value="Integrase_catalytic"/>
</dbReference>
<comment type="caution">
    <text evidence="5">The sequence shown here is derived from an EMBL/GenBank/DDBJ whole genome shotgun (WGS) entry which is preliminary data.</text>
</comment>